<evidence type="ECO:0000256" key="1">
    <source>
        <dbReference type="SAM" id="MobiDB-lite"/>
    </source>
</evidence>
<sequence length="286" mass="31853">MVAASPTIAIPSATNLFRRAPHNEKSTLSRGELSQAAPGIPIPTYDEDIPRRSALGRLASTATGSLRQLFHHRAVPSTDAQNSPDVVTQITELLPSLWKTKLDQGLFYTPQDIDWMKKIQSYVERVKSEPFAIAAKPACLDILRNDIVKMENNVDPRLYNSLRVGALLALLKLELAGTPEGLAFVRLDSEVSEAYAHHQTEINGVVRLVVHAIKQLALPSMEAQITAFHTFMEKSVFYQTMQQTAPMKTKVEALFQSASAPMPSDFVDALYIYEQAFFDKVWHMEG</sequence>
<feature type="region of interest" description="Disordered" evidence="1">
    <location>
        <begin position="20"/>
        <end position="48"/>
    </location>
</feature>
<gene>
    <name evidence="2" type="ORF">H4R34_003016</name>
</gene>
<evidence type="ECO:0000313" key="3">
    <source>
        <dbReference type="Proteomes" id="UP001151582"/>
    </source>
</evidence>
<name>A0A9W8B2X2_9FUNG</name>
<reference evidence="2" key="1">
    <citation type="submission" date="2022-07" db="EMBL/GenBank/DDBJ databases">
        <title>Phylogenomic reconstructions and comparative analyses of Kickxellomycotina fungi.</title>
        <authorList>
            <person name="Reynolds N.K."/>
            <person name="Stajich J.E."/>
            <person name="Barry K."/>
            <person name="Grigoriev I.V."/>
            <person name="Crous P."/>
            <person name="Smith M.E."/>
        </authorList>
    </citation>
    <scope>NUCLEOTIDE SEQUENCE</scope>
    <source>
        <strain evidence="2">RSA 567</strain>
    </source>
</reference>
<keyword evidence="3" id="KW-1185">Reference proteome</keyword>
<comment type="caution">
    <text evidence="2">The sequence shown here is derived from an EMBL/GenBank/DDBJ whole genome shotgun (WGS) entry which is preliminary data.</text>
</comment>
<organism evidence="2 3">
    <name type="scientific">Dimargaris verticillata</name>
    <dbReference type="NCBI Taxonomy" id="2761393"/>
    <lineage>
        <taxon>Eukaryota</taxon>
        <taxon>Fungi</taxon>
        <taxon>Fungi incertae sedis</taxon>
        <taxon>Zoopagomycota</taxon>
        <taxon>Kickxellomycotina</taxon>
        <taxon>Dimargaritomycetes</taxon>
        <taxon>Dimargaritales</taxon>
        <taxon>Dimargaritaceae</taxon>
        <taxon>Dimargaris</taxon>
    </lineage>
</organism>
<dbReference type="OrthoDB" id="10429577at2759"/>
<dbReference type="EMBL" id="JANBQB010000247">
    <property type="protein sequence ID" value="KAJ1978945.1"/>
    <property type="molecule type" value="Genomic_DNA"/>
</dbReference>
<dbReference type="Proteomes" id="UP001151582">
    <property type="component" value="Unassembled WGS sequence"/>
</dbReference>
<protein>
    <submittedName>
        <fullName evidence="2">Uncharacterized protein</fullName>
    </submittedName>
</protein>
<proteinExistence type="predicted"/>
<dbReference type="AlphaFoldDB" id="A0A9W8B2X2"/>
<accession>A0A9W8B2X2</accession>
<evidence type="ECO:0000313" key="2">
    <source>
        <dbReference type="EMBL" id="KAJ1978945.1"/>
    </source>
</evidence>